<reference evidence="2 3" key="1">
    <citation type="submission" date="2019-01" db="EMBL/GenBank/DDBJ databases">
        <authorList>
            <person name="Li J."/>
        </authorList>
    </citation>
    <scope>NUCLEOTIDE SEQUENCE [LARGE SCALE GENOMIC DNA]</scope>
    <source>
        <strain evidence="2 3">CCUG 35506</strain>
    </source>
</reference>
<keyword evidence="1" id="KW-0812">Transmembrane</keyword>
<feature type="transmembrane region" description="Helical" evidence="1">
    <location>
        <begin position="49"/>
        <end position="73"/>
    </location>
</feature>
<dbReference type="OrthoDB" id="3240470at2"/>
<feature type="transmembrane region" description="Helical" evidence="1">
    <location>
        <begin position="93"/>
        <end position="117"/>
    </location>
</feature>
<sequence>MRTIDRVIVPLRVLLVLVFVGLLIAQLLSLPGQFSHMASEHPESGFIPWLLLTFSILEVLCFQVVIVCTWRLLSLVRSDRIFSEEAFAWVDGIVWAMVVAWVLLAGVSAYFVSVIYFTPELRDPGIPVVLTGMVLIGAVLVLTMVVMRALLRQATLLRTDLEDVI</sequence>
<evidence type="ECO:0000256" key="1">
    <source>
        <dbReference type="SAM" id="Phobius"/>
    </source>
</evidence>
<keyword evidence="1" id="KW-0472">Membrane</keyword>
<dbReference type="InterPro" id="IPR021354">
    <property type="entry name" value="DUF2975"/>
</dbReference>
<keyword evidence="1" id="KW-1133">Transmembrane helix</keyword>
<name>A0A4Q2JPX6_9MICO</name>
<feature type="transmembrane region" description="Helical" evidence="1">
    <location>
        <begin position="129"/>
        <end position="151"/>
    </location>
</feature>
<comment type="caution">
    <text evidence="2">The sequence shown here is derived from an EMBL/GenBank/DDBJ whole genome shotgun (WGS) entry which is preliminary data.</text>
</comment>
<dbReference type="RefSeq" id="WP_129231064.1">
    <property type="nucleotide sequence ID" value="NZ_SDPO01000002.1"/>
</dbReference>
<dbReference type="AlphaFoldDB" id="A0A4Q2JPX6"/>
<accession>A0A4Q2JPX6</accession>
<keyword evidence="3" id="KW-1185">Reference proteome</keyword>
<dbReference type="Pfam" id="PF11188">
    <property type="entry name" value="DUF2975"/>
    <property type="match status" value="1"/>
</dbReference>
<evidence type="ECO:0000313" key="3">
    <source>
        <dbReference type="Proteomes" id="UP000292935"/>
    </source>
</evidence>
<dbReference type="EMBL" id="SDPO01000002">
    <property type="protein sequence ID" value="RXZ48749.1"/>
    <property type="molecule type" value="Genomic_DNA"/>
</dbReference>
<dbReference type="Proteomes" id="UP000292935">
    <property type="component" value="Unassembled WGS sequence"/>
</dbReference>
<protein>
    <submittedName>
        <fullName evidence="2">DUF2975 domain-containing protein</fullName>
    </submittedName>
</protein>
<proteinExistence type="predicted"/>
<evidence type="ECO:0000313" key="2">
    <source>
        <dbReference type="EMBL" id="RXZ48749.1"/>
    </source>
</evidence>
<organism evidence="2 3">
    <name type="scientific">Agromyces fucosus</name>
    <dbReference type="NCBI Taxonomy" id="41985"/>
    <lineage>
        <taxon>Bacteria</taxon>
        <taxon>Bacillati</taxon>
        <taxon>Actinomycetota</taxon>
        <taxon>Actinomycetes</taxon>
        <taxon>Micrococcales</taxon>
        <taxon>Microbacteriaceae</taxon>
        <taxon>Agromyces</taxon>
    </lineage>
</organism>
<feature type="transmembrane region" description="Helical" evidence="1">
    <location>
        <begin position="7"/>
        <end position="29"/>
    </location>
</feature>
<gene>
    <name evidence="2" type="ORF">ESP57_07085</name>
</gene>